<evidence type="ECO:0000259" key="2">
    <source>
        <dbReference type="SMART" id="SM00849"/>
    </source>
</evidence>
<dbReference type="KEGG" id="chig:CH63R_09722"/>
<dbReference type="AlphaFoldDB" id="A0A1B7Y0Q6"/>
<feature type="signal peptide" evidence="1">
    <location>
        <begin position="1"/>
        <end position="21"/>
    </location>
</feature>
<dbReference type="EMBL" id="LTAN01000007">
    <property type="protein sequence ID" value="OBR05602.1"/>
    <property type="molecule type" value="Genomic_DNA"/>
</dbReference>
<keyword evidence="4" id="KW-1185">Reference proteome</keyword>
<dbReference type="CDD" id="cd16280">
    <property type="entry name" value="metallo-hydrolase-like_MBL-fold"/>
    <property type="match status" value="1"/>
</dbReference>
<dbReference type="VEuPathDB" id="FungiDB:CH63R_09722"/>
<evidence type="ECO:0000313" key="3">
    <source>
        <dbReference type="EMBL" id="OBR05602.1"/>
    </source>
</evidence>
<dbReference type="OrthoDB" id="449487at2759"/>
<dbReference type="Pfam" id="PF00753">
    <property type="entry name" value="Lactamase_B"/>
    <property type="match status" value="1"/>
</dbReference>
<feature type="domain" description="Metallo-beta-lactamase" evidence="2">
    <location>
        <begin position="98"/>
        <end position="273"/>
    </location>
</feature>
<accession>A0A1B7Y0Q6</accession>
<comment type="caution">
    <text evidence="3">The sequence shown here is derived from an EMBL/GenBank/DDBJ whole genome shotgun (WGS) entry which is preliminary data.</text>
</comment>
<sequence length="329" mass="36173">MKANIVTLCGLLATRTGLAHAQFQDFFNITTFPNEQRDNVTKWLAEARALAGADLYAYFAHRCILGQVYPELSSASQTAGFVAPREVFDRFYFVGQSAVSAWAYDTGDGLVVFDALNNAAEAEHILIPNLETLGFAGSDIKHLVITHEHFDHYGGARWIQDTFRPATYAAAAAWDALETEADGPLRDQTIAEGDKLTFGGNVTFTFYVTPGHTPGTLSSIFPIYDRGRAHTAGFYGGVGIPSTAAAKDQQIASLNRFADLRAEARVDTLIANHQTQDRALYHFDLLEHRRADDPEHPFVIGGDAFERYLRVNALCVRVKAARDGQDLQA</sequence>
<dbReference type="GeneID" id="28868803"/>
<gene>
    <name evidence="3" type="ORF">CH63R_09722</name>
</gene>
<dbReference type="PANTHER" id="PTHR42951">
    <property type="entry name" value="METALLO-BETA-LACTAMASE DOMAIN-CONTAINING"/>
    <property type="match status" value="1"/>
</dbReference>
<proteinExistence type="predicted"/>
<reference evidence="4" key="1">
    <citation type="journal article" date="2017" name="BMC Genomics">
        <title>Gapless genome assembly of Colletotrichum higginsianum reveals chromosome structure and association of transposable elements with secondary metabolite gene clusters.</title>
        <authorList>
            <person name="Dallery J.-F."/>
            <person name="Lapalu N."/>
            <person name="Zampounis A."/>
            <person name="Pigne S."/>
            <person name="Luyten I."/>
            <person name="Amselem J."/>
            <person name="Wittenberg A.H.J."/>
            <person name="Zhou S."/>
            <person name="de Queiroz M.V."/>
            <person name="Robin G.P."/>
            <person name="Auger A."/>
            <person name="Hainaut M."/>
            <person name="Henrissat B."/>
            <person name="Kim K.-T."/>
            <person name="Lee Y.-H."/>
            <person name="Lespinet O."/>
            <person name="Schwartz D.C."/>
            <person name="Thon M.R."/>
            <person name="O'Connell R.J."/>
        </authorList>
    </citation>
    <scope>NUCLEOTIDE SEQUENCE [LARGE SCALE GENOMIC DNA]</scope>
    <source>
        <strain evidence="4">IMI 349063</strain>
    </source>
</reference>
<dbReference type="InterPro" id="IPR036866">
    <property type="entry name" value="RibonucZ/Hydroxyglut_hydro"/>
</dbReference>
<dbReference type="Proteomes" id="UP000092177">
    <property type="component" value="Unassembled WGS sequence"/>
</dbReference>
<keyword evidence="1" id="KW-0732">Signal</keyword>
<name>A0A1B7Y0Q6_COLHI</name>
<evidence type="ECO:0000256" key="1">
    <source>
        <dbReference type="SAM" id="SignalP"/>
    </source>
</evidence>
<dbReference type="SUPFAM" id="SSF56281">
    <property type="entry name" value="Metallo-hydrolase/oxidoreductase"/>
    <property type="match status" value="1"/>
</dbReference>
<evidence type="ECO:0000313" key="4">
    <source>
        <dbReference type="Proteomes" id="UP000092177"/>
    </source>
</evidence>
<dbReference type="PANTHER" id="PTHR42951:SF17">
    <property type="entry name" value="METALLO-BETA-LACTAMASE DOMAIN-CONTAINING PROTEIN"/>
    <property type="match status" value="1"/>
</dbReference>
<protein>
    <submittedName>
        <fullName evidence="3">Beta-lactamase domain protein</fullName>
    </submittedName>
</protein>
<dbReference type="InterPro" id="IPR001279">
    <property type="entry name" value="Metallo-B-lactamas"/>
</dbReference>
<dbReference type="RefSeq" id="XP_018154120.1">
    <property type="nucleotide sequence ID" value="XM_018304696.1"/>
</dbReference>
<dbReference type="InterPro" id="IPR050855">
    <property type="entry name" value="NDM-1-like"/>
</dbReference>
<organism evidence="3 4">
    <name type="scientific">Colletotrichum higginsianum (strain IMI 349063)</name>
    <name type="common">Crucifer anthracnose fungus</name>
    <dbReference type="NCBI Taxonomy" id="759273"/>
    <lineage>
        <taxon>Eukaryota</taxon>
        <taxon>Fungi</taxon>
        <taxon>Dikarya</taxon>
        <taxon>Ascomycota</taxon>
        <taxon>Pezizomycotina</taxon>
        <taxon>Sordariomycetes</taxon>
        <taxon>Hypocreomycetidae</taxon>
        <taxon>Glomerellales</taxon>
        <taxon>Glomerellaceae</taxon>
        <taxon>Colletotrichum</taxon>
        <taxon>Colletotrichum destructivum species complex</taxon>
    </lineage>
</organism>
<dbReference type="Gene3D" id="3.60.15.10">
    <property type="entry name" value="Ribonuclease Z/Hydroxyacylglutathione hydrolase-like"/>
    <property type="match status" value="1"/>
</dbReference>
<feature type="chain" id="PRO_5008601238" evidence="1">
    <location>
        <begin position="22"/>
        <end position="329"/>
    </location>
</feature>
<dbReference type="SMART" id="SM00849">
    <property type="entry name" value="Lactamase_B"/>
    <property type="match status" value="1"/>
</dbReference>